<sequence>MYSYWVAEGSFLVILRDEISTFTMQRITKDDIGPIRHFEIIEPTDNKITGVLYSVEKQNRTSLFTLELSEDKTELTITLPNKKPVTFKETEMAPEEYNASYTWK</sequence>
<dbReference type="EMBL" id="CP030926">
    <property type="protein sequence ID" value="AXN38112.1"/>
    <property type="molecule type" value="Genomic_DNA"/>
</dbReference>
<dbReference type="Proteomes" id="UP000220106">
    <property type="component" value="Unassembled WGS sequence"/>
</dbReference>
<evidence type="ECO:0000313" key="2">
    <source>
        <dbReference type="EMBL" id="PEJ34242.1"/>
    </source>
</evidence>
<reference evidence="2 3" key="1">
    <citation type="submission" date="2017-09" db="EMBL/GenBank/DDBJ databases">
        <title>Large-scale bioinformatics analysis of Bacillus genomes uncovers conserved roles of natural products in bacterial physiology.</title>
        <authorList>
            <consortium name="Agbiome Team Llc"/>
            <person name="Bleich R.M."/>
            <person name="Kirk G.J."/>
            <person name="Santa Maria K.C."/>
            <person name="Allen S.E."/>
            <person name="Farag S."/>
            <person name="Shank E.A."/>
            <person name="Bowers A."/>
        </authorList>
    </citation>
    <scope>NUCLEOTIDE SEQUENCE [LARGE SCALE GENOMIC DNA]</scope>
    <source>
        <strain evidence="2 3">AFS003229</strain>
    </source>
</reference>
<organism evidence="2 3">
    <name type="scientific">Peribacillus butanolivorans</name>
    <dbReference type="NCBI Taxonomy" id="421767"/>
    <lineage>
        <taxon>Bacteria</taxon>
        <taxon>Bacillati</taxon>
        <taxon>Bacillota</taxon>
        <taxon>Bacilli</taxon>
        <taxon>Bacillales</taxon>
        <taxon>Bacillaceae</taxon>
        <taxon>Peribacillus</taxon>
    </lineage>
</organism>
<gene>
    <name evidence="2" type="ORF">CN689_08850</name>
    <name evidence="1" type="ORF">DTO10_06485</name>
</gene>
<reference evidence="1 4" key="2">
    <citation type="submission" date="2018-07" db="EMBL/GenBank/DDBJ databases">
        <title>The molecular basis for the intramolecular migration of carboxyl group in the catabolism of para-hydroxybenzoate via gentisate.</title>
        <authorList>
            <person name="Zhao H."/>
            <person name="Xu Y."/>
            <person name="Lin S."/>
            <person name="Spain J.C."/>
            <person name="Zhou N.-Y."/>
        </authorList>
    </citation>
    <scope>NUCLEOTIDE SEQUENCE [LARGE SCALE GENOMIC DNA]</scope>
    <source>
        <strain evidence="1 4">PHB-7a</strain>
    </source>
</reference>
<dbReference type="KEGG" id="pbut:DTO10_06485"/>
<evidence type="ECO:0000313" key="4">
    <source>
        <dbReference type="Proteomes" id="UP000260457"/>
    </source>
</evidence>
<name>A0AAX0S5J0_9BACI</name>
<dbReference type="Proteomes" id="UP000260457">
    <property type="component" value="Chromosome"/>
</dbReference>
<accession>A0AAX0S5J0</accession>
<dbReference type="AlphaFoldDB" id="A0AAX0S5J0"/>
<dbReference type="EMBL" id="NUEQ01000014">
    <property type="protein sequence ID" value="PEJ34242.1"/>
    <property type="molecule type" value="Genomic_DNA"/>
</dbReference>
<keyword evidence="4" id="KW-1185">Reference proteome</keyword>
<evidence type="ECO:0000313" key="1">
    <source>
        <dbReference type="EMBL" id="AXN38112.1"/>
    </source>
</evidence>
<proteinExistence type="predicted"/>
<protein>
    <submittedName>
        <fullName evidence="2">Uncharacterized protein</fullName>
    </submittedName>
</protein>
<evidence type="ECO:0000313" key="3">
    <source>
        <dbReference type="Proteomes" id="UP000220106"/>
    </source>
</evidence>